<dbReference type="EMBL" id="JAGTJS010000044">
    <property type="protein sequence ID" value="KAH7228418.1"/>
    <property type="molecule type" value="Genomic_DNA"/>
</dbReference>
<proteinExistence type="predicted"/>
<comment type="caution">
    <text evidence="2">The sequence shown here is derived from an EMBL/GenBank/DDBJ whole genome shotgun (WGS) entry which is preliminary data.</text>
</comment>
<organism evidence="2 3">
    <name type="scientific">Fusarium solani</name>
    <name type="common">Filamentous fungus</name>
    <dbReference type="NCBI Taxonomy" id="169388"/>
    <lineage>
        <taxon>Eukaryota</taxon>
        <taxon>Fungi</taxon>
        <taxon>Dikarya</taxon>
        <taxon>Ascomycota</taxon>
        <taxon>Pezizomycotina</taxon>
        <taxon>Sordariomycetes</taxon>
        <taxon>Hypocreomycetidae</taxon>
        <taxon>Hypocreales</taxon>
        <taxon>Nectriaceae</taxon>
        <taxon>Fusarium</taxon>
        <taxon>Fusarium solani species complex</taxon>
    </lineage>
</organism>
<gene>
    <name evidence="2" type="ORF">B0J15DRAFT_473301</name>
</gene>
<feature type="region of interest" description="Disordered" evidence="1">
    <location>
        <begin position="1"/>
        <end position="30"/>
    </location>
</feature>
<dbReference type="OrthoDB" id="5103975at2759"/>
<evidence type="ECO:0000313" key="3">
    <source>
        <dbReference type="Proteomes" id="UP000736672"/>
    </source>
</evidence>
<evidence type="ECO:0000256" key="1">
    <source>
        <dbReference type="SAM" id="MobiDB-lite"/>
    </source>
</evidence>
<sequence length="144" mass="16118">MTKLPLLDPPPANEDVCDSSVSQGPPTPPPDEIKRNIYIYIDHFNFLWHKTKLPRGDTWNYNVKHLRDLFIGGTQAARTCSDECQINVYGYVPKDIKDAWEGLEATVQAIPGVWKEKEVDTSLVADSVAEAARAFYKEPNGTGI</sequence>
<accession>A0A9P9FZH3</accession>
<evidence type="ECO:0000313" key="2">
    <source>
        <dbReference type="EMBL" id="KAH7228418.1"/>
    </source>
</evidence>
<dbReference type="Proteomes" id="UP000736672">
    <property type="component" value="Unassembled WGS sequence"/>
</dbReference>
<keyword evidence="3" id="KW-1185">Reference proteome</keyword>
<name>A0A9P9FZH3_FUSSL</name>
<reference evidence="2" key="1">
    <citation type="journal article" date="2021" name="Nat. Commun.">
        <title>Genetic determinants of endophytism in the Arabidopsis root mycobiome.</title>
        <authorList>
            <person name="Mesny F."/>
            <person name="Miyauchi S."/>
            <person name="Thiergart T."/>
            <person name="Pickel B."/>
            <person name="Atanasova L."/>
            <person name="Karlsson M."/>
            <person name="Huettel B."/>
            <person name="Barry K.W."/>
            <person name="Haridas S."/>
            <person name="Chen C."/>
            <person name="Bauer D."/>
            <person name="Andreopoulos W."/>
            <person name="Pangilinan J."/>
            <person name="LaButti K."/>
            <person name="Riley R."/>
            <person name="Lipzen A."/>
            <person name="Clum A."/>
            <person name="Drula E."/>
            <person name="Henrissat B."/>
            <person name="Kohler A."/>
            <person name="Grigoriev I.V."/>
            <person name="Martin F.M."/>
            <person name="Hacquard S."/>
        </authorList>
    </citation>
    <scope>NUCLEOTIDE SEQUENCE</scope>
    <source>
        <strain evidence="2">FSSC 5 MPI-SDFR-AT-0091</strain>
    </source>
</reference>
<protein>
    <submittedName>
        <fullName evidence="2">Uncharacterized protein</fullName>
    </submittedName>
</protein>
<dbReference type="AlphaFoldDB" id="A0A9P9FZH3"/>